<reference evidence="3 4" key="1">
    <citation type="submission" date="2017-06" db="EMBL/GenBank/DDBJ databases">
        <title>Complete genome sequence of Nitrospirillum amazonense strain CBAmC, an endophytic nitrogen-fixing and plant growth-promoting bacterium, isolated from sugarcane.</title>
        <authorList>
            <person name="Schwab S."/>
            <person name="dos Santos Teixeira K.R."/>
            <person name="Simoes Araujo J.L."/>
            <person name="Soares Vidal M."/>
            <person name="Borges de Freitas H.R."/>
            <person name="Rivello Crivelaro A.L."/>
            <person name="Bueno de Camargo Nunes A."/>
            <person name="dos Santos C.M."/>
            <person name="Palmeira da Silva Rosa D."/>
            <person name="da Silva Padilha D."/>
            <person name="da Silva E."/>
            <person name="Araujo Terra L."/>
            <person name="Soares Mendes V."/>
            <person name="Farinelli L."/>
            <person name="Magalhaes Cruz L."/>
            <person name="Baldani J.I."/>
        </authorList>
    </citation>
    <scope>NUCLEOTIDE SEQUENCE [LARGE SCALE GENOMIC DNA]</scope>
    <source>
        <strain evidence="3 4">CBAmC</strain>
    </source>
</reference>
<evidence type="ECO:0000259" key="2">
    <source>
        <dbReference type="Pfam" id="PF05239"/>
    </source>
</evidence>
<feature type="chain" id="PRO_5012241829" evidence="1">
    <location>
        <begin position="26"/>
        <end position="136"/>
    </location>
</feature>
<dbReference type="Proteomes" id="UP000197153">
    <property type="component" value="Chromosome 4"/>
</dbReference>
<protein>
    <submittedName>
        <fullName evidence="3">Photosystem reaction center subunit H</fullName>
    </submittedName>
</protein>
<evidence type="ECO:0000256" key="1">
    <source>
        <dbReference type="SAM" id="SignalP"/>
    </source>
</evidence>
<dbReference type="SUPFAM" id="SSF50346">
    <property type="entry name" value="PRC-barrel domain"/>
    <property type="match status" value="1"/>
</dbReference>
<gene>
    <name evidence="3" type="ORF">Y958_29545</name>
</gene>
<name>A0A248K2A9_9PROT</name>
<dbReference type="Pfam" id="PF05239">
    <property type="entry name" value="PRC"/>
    <property type="match status" value="1"/>
</dbReference>
<dbReference type="PANTHER" id="PTHR36505">
    <property type="entry name" value="BLR1072 PROTEIN"/>
    <property type="match status" value="1"/>
</dbReference>
<dbReference type="KEGG" id="nao:Y958_29545"/>
<dbReference type="PANTHER" id="PTHR36505:SF1">
    <property type="entry name" value="BLR1072 PROTEIN"/>
    <property type="match status" value="1"/>
</dbReference>
<keyword evidence="4" id="KW-1185">Reference proteome</keyword>
<keyword evidence="1" id="KW-0732">Signal</keyword>
<dbReference type="InterPro" id="IPR011033">
    <property type="entry name" value="PRC_barrel-like_sf"/>
</dbReference>
<dbReference type="InterPro" id="IPR027275">
    <property type="entry name" value="PRC-brl_dom"/>
</dbReference>
<sequence>MKRANLFLAAALGVSALGTAVVLPAAPTLAQGTTQRIATTKVDVATVATGHRSSKIVGAKVVNDQNDTVGTVDDLIISPRDSVPYAILSVGGFLGVGDRLVAIPYSALQITDDKIELPGGNKDALKNQPAFHYAKS</sequence>
<feature type="domain" description="PRC-barrel" evidence="2">
    <location>
        <begin position="51"/>
        <end position="119"/>
    </location>
</feature>
<dbReference type="AlphaFoldDB" id="A0A248K2A9"/>
<dbReference type="Gene3D" id="2.30.30.240">
    <property type="entry name" value="PRC-barrel domain"/>
    <property type="match status" value="1"/>
</dbReference>
<evidence type="ECO:0000313" key="3">
    <source>
        <dbReference type="EMBL" id="ASG25113.1"/>
    </source>
</evidence>
<feature type="signal peptide" evidence="1">
    <location>
        <begin position="1"/>
        <end position="25"/>
    </location>
</feature>
<organism evidence="3 4">
    <name type="scientific">Nitrospirillum viridazoti CBAmc</name>
    <dbReference type="NCBI Taxonomy" id="1441467"/>
    <lineage>
        <taxon>Bacteria</taxon>
        <taxon>Pseudomonadati</taxon>
        <taxon>Pseudomonadota</taxon>
        <taxon>Alphaproteobacteria</taxon>
        <taxon>Rhodospirillales</taxon>
        <taxon>Azospirillaceae</taxon>
        <taxon>Nitrospirillum</taxon>
        <taxon>Nitrospirillum viridazoti</taxon>
    </lineage>
</organism>
<dbReference type="RefSeq" id="WP_088875496.1">
    <property type="nucleotide sequence ID" value="NZ_CP022113.1"/>
</dbReference>
<evidence type="ECO:0000313" key="4">
    <source>
        <dbReference type="Proteomes" id="UP000197153"/>
    </source>
</evidence>
<proteinExistence type="predicted"/>
<accession>A0A248K2A9</accession>
<dbReference type="EMBL" id="CP022113">
    <property type="protein sequence ID" value="ASG25113.1"/>
    <property type="molecule type" value="Genomic_DNA"/>
</dbReference>